<dbReference type="PANTHER" id="PTHR24026">
    <property type="entry name" value="FAT ATYPICAL CADHERIN-RELATED"/>
    <property type="match status" value="1"/>
</dbReference>
<keyword evidence="2 8" id="KW-0812">Transmembrane</keyword>
<feature type="domain" description="Cadherin" evidence="9">
    <location>
        <begin position="968"/>
        <end position="1070"/>
    </location>
</feature>
<evidence type="ECO:0000256" key="3">
    <source>
        <dbReference type="ARBA" id="ARBA00022737"/>
    </source>
</evidence>
<evidence type="ECO:0000313" key="11">
    <source>
        <dbReference type="Proteomes" id="UP000494165"/>
    </source>
</evidence>
<dbReference type="PROSITE" id="PS00232">
    <property type="entry name" value="CADHERIN_1"/>
    <property type="match status" value="3"/>
</dbReference>
<keyword evidence="11" id="KW-1185">Reference proteome</keyword>
<feature type="domain" description="Cadherin" evidence="9">
    <location>
        <begin position="596"/>
        <end position="712"/>
    </location>
</feature>
<dbReference type="SUPFAM" id="SSF49313">
    <property type="entry name" value="Cadherin-like"/>
    <property type="match status" value="8"/>
</dbReference>
<feature type="domain" description="Cadherin" evidence="9">
    <location>
        <begin position="712"/>
        <end position="822"/>
    </location>
</feature>
<dbReference type="GO" id="GO:0005509">
    <property type="term" value="F:calcium ion binding"/>
    <property type="evidence" value="ECO:0007669"/>
    <property type="project" value="UniProtKB-UniRule"/>
</dbReference>
<feature type="domain" description="Cadherin" evidence="9">
    <location>
        <begin position="33"/>
        <end position="138"/>
    </location>
</feature>
<dbReference type="GO" id="GO:0060429">
    <property type="term" value="P:epithelium development"/>
    <property type="evidence" value="ECO:0007669"/>
    <property type="project" value="UniProtKB-ARBA"/>
</dbReference>
<feature type="domain" description="Cadherin" evidence="9">
    <location>
        <begin position="491"/>
        <end position="596"/>
    </location>
</feature>
<dbReference type="FunFam" id="2.60.40.60:FF:000020">
    <property type="entry name" value="Dachsous cadherin-related 1b"/>
    <property type="match status" value="1"/>
</dbReference>
<feature type="domain" description="Cadherin" evidence="9">
    <location>
        <begin position="358"/>
        <end position="489"/>
    </location>
</feature>
<sequence length="1419" mass="156423">MVTVTVNDGAYQASAQIIVGVKDVADLKPVWTIAPPPILSIDENMAEQTFTYRASDGDRGETASPISYTLLDGDAKFFSVTADAEKNCILNVKPIDREVDGDNFKITIRAVEDNDETSFEDKEIQIFVNDVNDNSPTITPSQLDEQINEGTPGNVGDLTVTDLDLGTSGQYNVELIEDSPIGAVAAFRVIPNSGYETTTFTISVVNPDLINYENEDWREIKMKFKVTELRDETHFSEVPVTITVNNLNDETPKFEMDSYAANVEETATAGTSVLQVKATDGDPDDKVTYTFSTANNALSIDADTGDIKTTRDSPFDFEYQKEIVLQVIATDTADPPHIATVPVTLTITDINDTPPRIELPNIDVNVDENEQSNVVVTQEVTALDPDGDADLEFAILWDQTTAFSKGRKVSAIELYKDCVSVTTEFVEENKGNAIGVLKTTDLLAFDFEIFDVIYLKLQVTDKNTKVGKATHEVTLTISVNNLNDNKPIFDENTLNPKTVRENNKDQLIGFVLANDPDALDDIIYDIRAEVGTPGDWVVIKADTGEIRSSPTVDIDAETLTTLEYYVIATENSENGNSTEEKLTITVIDTNDVVPVFDSVEEIVIAEHPEIGTLLVTVSATDGDVSEPYGKNLEYSISKEQQNYYEVDSKTGQVTVKDKDYLDRDTANNGVFSIGVVVTDNSPYSAGFDSNQNTATYSVQLRLTDINDNKPEFQPVIITNVNENAAMDTVIYEALYAPDIDEPNTPFSTVTYEIVSVIPPSDEPYFKIQNFDNKANILAAKILDKYGTYTLTIKATDGGDIESFDETDVTINVLDLNDNEPQFVWPPSNGFQLRVDVVQEVGSRLVDNSGKVIQPIEGDDLDDPLNGNGQFDIFISGDDDANKYLDLQKLSEKSSALIVKALFDEGVQSFELKLTIRDYGQPSSSDNEITGRVYIINVDEVAPTFESGSDKVFEWEENDPTVSATLPKATDLNNQNLERPEWQIIYYHIIEGDDEKVFEITHELNNYENVPTIKLSNDTGNGLDSDDGPSQYTLKVIAGNDIVPPSSIENVDSVITVTINVIDLKDSEPRFEYELYYAGISNSDSVGTEITKLLAIDTDIGDILTYEIVSGSIVASEGYLEAEKDTAFTLDPTSGSLQAGFIPEESMKGDYFTFTARVYDTGNSQADTSVQVFLMTDLNRVRFLFTNDIAVVESKRAIIANILRDNLGYECAIDLVEETVGREGEPITSLRAIFIEKETNQLVDGRTVEAKALNYEINNDLIIEFSAQELVYLGATASGPPLVDNTEQILTIVLIVVGVVLGSMVVLLLVAFVLKTRSLNRRLEALSTTKFGSQESGLNRISMNVPNTNKHAIEGSNPVWNEDVPNYDNQSQNSGDSELIGVEDKPDFAYNNDNFQSSYGNFYGDVDKSDYDLDTPATYL</sequence>
<keyword evidence="6 8" id="KW-0472">Membrane</keyword>
<dbReference type="PANTHER" id="PTHR24026:SF133">
    <property type="entry name" value="CADHERIN-RELATED FAMILY MEMBER 2"/>
    <property type="match status" value="1"/>
</dbReference>
<organism evidence="10 11">
    <name type="scientific">Cloeon dipterum</name>
    <dbReference type="NCBI Taxonomy" id="197152"/>
    <lineage>
        <taxon>Eukaryota</taxon>
        <taxon>Metazoa</taxon>
        <taxon>Ecdysozoa</taxon>
        <taxon>Arthropoda</taxon>
        <taxon>Hexapoda</taxon>
        <taxon>Insecta</taxon>
        <taxon>Pterygota</taxon>
        <taxon>Palaeoptera</taxon>
        <taxon>Ephemeroptera</taxon>
        <taxon>Pisciforma</taxon>
        <taxon>Baetidae</taxon>
        <taxon>Cloeon</taxon>
    </lineage>
</organism>
<evidence type="ECO:0000256" key="2">
    <source>
        <dbReference type="ARBA" id="ARBA00022692"/>
    </source>
</evidence>
<evidence type="ECO:0000313" key="10">
    <source>
        <dbReference type="EMBL" id="CAB3365089.1"/>
    </source>
</evidence>
<evidence type="ECO:0000256" key="5">
    <source>
        <dbReference type="ARBA" id="ARBA00022989"/>
    </source>
</evidence>
<dbReference type="CDD" id="cd11304">
    <property type="entry name" value="Cadherin_repeat"/>
    <property type="match status" value="6"/>
</dbReference>
<dbReference type="InterPro" id="IPR020894">
    <property type="entry name" value="Cadherin_CS"/>
</dbReference>
<evidence type="ECO:0000259" key="9">
    <source>
        <dbReference type="PROSITE" id="PS50268"/>
    </source>
</evidence>
<dbReference type="SMART" id="SM00112">
    <property type="entry name" value="CA"/>
    <property type="match status" value="9"/>
</dbReference>
<feature type="domain" description="Cadherin" evidence="9">
    <location>
        <begin position="1071"/>
        <end position="1182"/>
    </location>
</feature>
<comment type="subcellular location">
    <subcellularLocation>
        <location evidence="1">Membrane</location>
    </subcellularLocation>
</comment>
<feature type="transmembrane region" description="Helical" evidence="8">
    <location>
        <begin position="1288"/>
        <end position="1313"/>
    </location>
</feature>
<accession>A0A8S1CIG8</accession>
<feature type="domain" description="Cadherin" evidence="9">
    <location>
        <begin position="849"/>
        <end position="944"/>
    </location>
</feature>
<evidence type="ECO:0000256" key="6">
    <source>
        <dbReference type="ARBA" id="ARBA00023136"/>
    </source>
</evidence>
<keyword evidence="3" id="KW-0677">Repeat</keyword>
<dbReference type="Gene3D" id="2.60.40.60">
    <property type="entry name" value="Cadherins"/>
    <property type="match status" value="10"/>
</dbReference>
<dbReference type="PROSITE" id="PS50268">
    <property type="entry name" value="CADHERIN_2"/>
    <property type="match status" value="10"/>
</dbReference>
<dbReference type="InterPro" id="IPR002126">
    <property type="entry name" value="Cadherin-like_dom"/>
</dbReference>
<evidence type="ECO:0000256" key="4">
    <source>
        <dbReference type="ARBA" id="ARBA00022837"/>
    </source>
</evidence>
<dbReference type="OrthoDB" id="6379298at2759"/>
<protein>
    <recommendedName>
        <fullName evidence="9">Cadherin domain-containing protein</fullName>
    </recommendedName>
</protein>
<dbReference type="InterPro" id="IPR015919">
    <property type="entry name" value="Cadherin-like_sf"/>
</dbReference>
<keyword evidence="4 7" id="KW-0106">Calcium</keyword>
<evidence type="ECO:0000256" key="7">
    <source>
        <dbReference type="PROSITE-ProRule" id="PRU00043"/>
    </source>
</evidence>
<evidence type="ECO:0000256" key="1">
    <source>
        <dbReference type="ARBA" id="ARBA00004370"/>
    </source>
</evidence>
<feature type="domain" description="Cadherin" evidence="9">
    <location>
        <begin position="135"/>
        <end position="254"/>
    </location>
</feature>
<proteinExistence type="predicted"/>
<reference evidence="10 11" key="1">
    <citation type="submission" date="2020-04" db="EMBL/GenBank/DDBJ databases">
        <authorList>
            <person name="Alioto T."/>
            <person name="Alioto T."/>
            <person name="Gomez Garrido J."/>
        </authorList>
    </citation>
    <scope>NUCLEOTIDE SEQUENCE [LARGE SCALE GENOMIC DNA]</scope>
</reference>
<keyword evidence="5 8" id="KW-1133">Transmembrane helix</keyword>
<dbReference type="EMBL" id="CADEPI010000019">
    <property type="protein sequence ID" value="CAB3365089.1"/>
    <property type="molecule type" value="Genomic_DNA"/>
</dbReference>
<dbReference type="Proteomes" id="UP000494165">
    <property type="component" value="Unassembled WGS sequence"/>
</dbReference>
<dbReference type="GO" id="GO:0009653">
    <property type="term" value="P:anatomical structure morphogenesis"/>
    <property type="evidence" value="ECO:0007669"/>
    <property type="project" value="UniProtKB-ARBA"/>
</dbReference>
<gene>
    <name evidence="10" type="ORF">CLODIP_2_CD06739</name>
</gene>
<evidence type="ECO:0000256" key="8">
    <source>
        <dbReference type="SAM" id="Phobius"/>
    </source>
</evidence>
<feature type="domain" description="Cadherin" evidence="9">
    <location>
        <begin position="255"/>
        <end position="357"/>
    </location>
</feature>
<comment type="caution">
    <text evidence="10">The sequence shown here is derived from an EMBL/GenBank/DDBJ whole genome shotgun (WGS) entry which is preliminary data.</text>
</comment>
<dbReference type="GO" id="GO:0007156">
    <property type="term" value="P:homophilic cell adhesion via plasma membrane adhesion molecules"/>
    <property type="evidence" value="ECO:0007669"/>
    <property type="project" value="InterPro"/>
</dbReference>
<dbReference type="GO" id="GO:0005886">
    <property type="term" value="C:plasma membrane"/>
    <property type="evidence" value="ECO:0007669"/>
    <property type="project" value="InterPro"/>
</dbReference>
<dbReference type="Pfam" id="PF00028">
    <property type="entry name" value="Cadherin"/>
    <property type="match status" value="2"/>
</dbReference>
<name>A0A8S1CIG8_9INSE</name>
<dbReference type="PRINTS" id="PR00205">
    <property type="entry name" value="CADHERIN"/>
</dbReference>